<dbReference type="EMBL" id="JXUW01000051">
    <property type="protein sequence ID" value="KJE75291.1"/>
    <property type="molecule type" value="Genomic_DNA"/>
</dbReference>
<dbReference type="Proteomes" id="UP000032336">
    <property type="component" value="Unassembled WGS sequence"/>
</dbReference>
<dbReference type="STRING" id="1121877.FEAC_29880"/>
<evidence type="ECO:0000313" key="1">
    <source>
        <dbReference type="EMBL" id="KJE75291.1"/>
    </source>
</evidence>
<reference evidence="1 2" key="1">
    <citation type="submission" date="2015-01" db="EMBL/GenBank/DDBJ databases">
        <title>Draft genome of the acidophilic iron oxidizer Ferrimicrobium acidiphilum strain T23.</title>
        <authorList>
            <person name="Poehlein A."/>
            <person name="Eisen S."/>
            <person name="Schloemann M."/>
            <person name="Johnson B.D."/>
            <person name="Daniel R."/>
            <person name="Muehling M."/>
        </authorList>
    </citation>
    <scope>NUCLEOTIDE SEQUENCE [LARGE SCALE GENOMIC DNA]</scope>
    <source>
        <strain evidence="1 2">T23</strain>
    </source>
</reference>
<comment type="caution">
    <text evidence="1">The sequence shown here is derived from an EMBL/GenBank/DDBJ whole genome shotgun (WGS) entry which is preliminary data.</text>
</comment>
<keyword evidence="2" id="KW-1185">Reference proteome</keyword>
<dbReference type="PATRIC" id="fig|1121877.4.peg.3376"/>
<dbReference type="AlphaFoldDB" id="A0A0D8FQ78"/>
<gene>
    <name evidence="1" type="ORF">FEAC_29880</name>
</gene>
<organism evidence="1 2">
    <name type="scientific">Ferrimicrobium acidiphilum DSM 19497</name>
    <dbReference type="NCBI Taxonomy" id="1121877"/>
    <lineage>
        <taxon>Bacteria</taxon>
        <taxon>Bacillati</taxon>
        <taxon>Actinomycetota</taxon>
        <taxon>Acidimicrobiia</taxon>
        <taxon>Acidimicrobiales</taxon>
        <taxon>Acidimicrobiaceae</taxon>
        <taxon>Ferrimicrobium</taxon>
    </lineage>
</organism>
<sequence length="68" mass="6730">MKVRNVIRGGAVVAASAALVSVGGGMGLTAAHSSSRSSLGMSTMSSNFTVQGQVGAGSTSTELPNYIR</sequence>
<proteinExistence type="predicted"/>
<name>A0A0D8FQ78_9ACTN</name>
<protein>
    <submittedName>
        <fullName evidence="1">Uncharacterized protein</fullName>
    </submittedName>
</protein>
<evidence type="ECO:0000313" key="2">
    <source>
        <dbReference type="Proteomes" id="UP000032336"/>
    </source>
</evidence>
<accession>A0A0D8FQ78</accession>